<dbReference type="EMBL" id="VYZN01000013">
    <property type="protein sequence ID" value="KAE9540904.1"/>
    <property type="molecule type" value="Genomic_DNA"/>
</dbReference>
<keyword evidence="1" id="KW-0812">Transmembrane</keyword>
<keyword evidence="1" id="KW-0472">Membrane</keyword>
<feature type="transmembrane region" description="Helical" evidence="1">
    <location>
        <begin position="113"/>
        <end position="130"/>
    </location>
</feature>
<keyword evidence="1" id="KW-1133">Transmembrane helix</keyword>
<keyword evidence="3" id="KW-1185">Reference proteome</keyword>
<protein>
    <submittedName>
        <fullName evidence="2">Uncharacterized protein</fullName>
    </submittedName>
</protein>
<feature type="transmembrane region" description="Helical" evidence="1">
    <location>
        <begin position="37"/>
        <end position="63"/>
    </location>
</feature>
<accession>A0A6G0TXS1</accession>
<proteinExistence type="predicted"/>
<organism evidence="2 3">
    <name type="scientific">Aphis glycines</name>
    <name type="common">Soybean aphid</name>
    <dbReference type="NCBI Taxonomy" id="307491"/>
    <lineage>
        <taxon>Eukaryota</taxon>
        <taxon>Metazoa</taxon>
        <taxon>Ecdysozoa</taxon>
        <taxon>Arthropoda</taxon>
        <taxon>Hexapoda</taxon>
        <taxon>Insecta</taxon>
        <taxon>Pterygota</taxon>
        <taxon>Neoptera</taxon>
        <taxon>Paraneoptera</taxon>
        <taxon>Hemiptera</taxon>
        <taxon>Sternorrhyncha</taxon>
        <taxon>Aphidomorpha</taxon>
        <taxon>Aphidoidea</taxon>
        <taxon>Aphididae</taxon>
        <taxon>Aphidini</taxon>
        <taxon>Aphis</taxon>
        <taxon>Aphis</taxon>
    </lineage>
</organism>
<dbReference type="AlphaFoldDB" id="A0A6G0TXS1"/>
<sequence>MDKDKIKIQQIKYEKQQYHNIMLNYVLWKLKSYSMLIVIYIIVYYICIMYTCIELVCIEYTLAFKLPFYFLKKCLTNIVNELLTSARIVLNQKFVESDPTTADTTQHYQPLNLVMYLFGLGVWFLFFPVWSQCGYEFFPVDQTKFVMIEHISHGIHFQFTDPMRSSLLSRLLLNSLDVPADDADVPKPLATRNAICPTAVDNANSTFFSLPSFSWESRSNMWQMIHGFISKPHSRYFLSRWFSSYWSSRLFNFAHSVYFSLSLSSVFHEFSMFFNQFFNHFYTSTRRIILLAMNPSLEETVSVRLAFAHAKYTIY</sequence>
<reference evidence="2 3" key="1">
    <citation type="submission" date="2019-08" db="EMBL/GenBank/DDBJ databases">
        <title>The genome of the soybean aphid Biotype 1, its phylome, world population structure and adaptation to the North American continent.</title>
        <authorList>
            <person name="Giordano R."/>
            <person name="Donthu R.K."/>
            <person name="Hernandez A.G."/>
            <person name="Wright C.L."/>
            <person name="Zimin A.V."/>
        </authorList>
    </citation>
    <scope>NUCLEOTIDE SEQUENCE [LARGE SCALE GENOMIC DNA]</scope>
    <source>
        <tissue evidence="2">Whole aphids</tissue>
    </source>
</reference>
<name>A0A6G0TXS1_APHGL</name>
<evidence type="ECO:0000256" key="1">
    <source>
        <dbReference type="SAM" id="Phobius"/>
    </source>
</evidence>
<gene>
    <name evidence="2" type="ORF">AGLY_004149</name>
</gene>
<evidence type="ECO:0000313" key="2">
    <source>
        <dbReference type="EMBL" id="KAE9540904.1"/>
    </source>
</evidence>
<evidence type="ECO:0000313" key="3">
    <source>
        <dbReference type="Proteomes" id="UP000475862"/>
    </source>
</evidence>
<comment type="caution">
    <text evidence="2">The sequence shown here is derived from an EMBL/GenBank/DDBJ whole genome shotgun (WGS) entry which is preliminary data.</text>
</comment>
<dbReference type="Proteomes" id="UP000475862">
    <property type="component" value="Unassembled WGS sequence"/>
</dbReference>